<evidence type="ECO:0000256" key="3">
    <source>
        <dbReference type="ARBA" id="ARBA00022578"/>
    </source>
</evidence>
<dbReference type="EMBL" id="WXEF01000016">
    <property type="protein sequence ID" value="MZR89112.1"/>
    <property type="molecule type" value="Genomic_DNA"/>
</dbReference>
<gene>
    <name evidence="7" type="ORF">GT999_07410</name>
    <name evidence="8" type="ORF">GUA24_07495</name>
</gene>
<dbReference type="Pfam" id="PF00872">
    <property type="entry name" value="Transposase_mut"/>
    <property type="match status" value="1"/>
</dbReference>
<reference evidence="7 9" key="1">
    <citation type="journal article" date="2019" name="Nat. Med.">
        <title>A library of human gut bacterial isolates paired with longitudinal multiomics data enables mechanistic microbiome research.</title>
        <authorList>
            <person name="Poyet M."/>
            <person name="Groussin M."/>
            <person name="Gibbons S.M."/>
            <person name="Avila-Pacheco J."/>
            <person name="Jiang X."/>
            <person name="Kearney S.M."/>
            <person name="Perrotta A.R."/>
            <person name="Berdy B."/>
            <person name="Zhao S."/>
            <person name="Lieberman T.D."/>
            <person name="Swanson P.K."/>
            <person name="Smith M."/>
            <person name="Roesemann S."/>
            <person name="Alexander J.E."/>
            <person name="Rich S.A."/>
            <person name="Livny J."/>
            <person name="Vlamakis H."/>
            <person name="Clish C."/>
            <person name="Bullock K."/>
            <person name="Deik A."/>
            <person name="Scott J."/>
            <person name="Pierce K.A."/>
            <person name="Xavier R.J."/>
            <person name="Alm E.J."/>
        </authorList>
    </citation>
    <scope>NUCLEOTIDE SEQUENCE [LARGE SCALE GENOMIC DNA]</scope>
    <source>
        <strain evidence="7 9">BIOML-A395</strain>
        <strain evidence="8">BIOML-A409</strain>
    </source>
</reference>
<keyword evidence="6" id="KW-0814">Transposable element</keyword>
<evidence type="ECO:0000256" key="4">
    <source>
        <dbReference type="ARBA" id="ARBA00023125"/>
    </source>
</evidence>
<dbReference type="PANTHER" id="PTHR33217">
    <property type="entry name" value="TRANSPOSASE FOR INSERTION SEQUENCE ELEMENT IS1081"/>
    <property type="match status" value="1"/>
</dbReference>
<dbReference type="GO" id="GO:0006313">
    <property type="term" value="P:DNA transposition"/>
    <property type="evidence" value="ECO:0007669"/>
    <property type="project" value="UniProtKB-UniRule"/>
</dbReference>
<dbReference type="GO" id="GO:0004803">
    <property type="term" value="F:transposase activity"/>
    <property type="evidence" value="ECO:0007669"/>
    <property type="project" value="UniProtKB-UniRule"/>
</dbReference>
<comment type="function">
    <text evidence="1 6">Required for the transposition of the insertion element.</text>
</comment>
<evidence type="ECO:0000313" key="9">
    <source>
        <dbReference type="Proteomes" id="UP000466472"/>
    </source>
</evidence>
<evidence type="ECO:0000256" key="2">
    <source>
        <dbReference type="ARBA" id="ARBA00010961"/>
    </source>
</evidence>
<dbReference type="NCBIfam" id="NF033543">
    <property type="entry name" value="transpos_IS256"/>
    <property type="match status" value="1"/>
</dbReference>
<keyword evidence="5 6" id="KW-0233">DNA recombination</keyword>
<name>A0A0M5LCC0_BIFLN</name>
<dbReference type="Proteomes" id="UP000638311">
    <property type="component" value="Unassembled WGS sequence"/>
</dbReference>
<organism evidence="7 9">
    <name type="scientific">Bifidobacterium longum</name>
    <dbReference type="NCBI Taxonomy" id="216816"/>
    <lineage>
        <taxon>Bacteria</taxon>
        <taxon>Bacillati</taxon>
        <taxon>Actinomycetota</taxon>
        <taxon>Actinomycetes</taxon>
        <taxon>Bifidobacteriales</taxon>
        <taxon>Bifidobacteriaceae</taxon>
        <taxon>Bifidobacterium</taxon>
    </lineage>
</organism>
<evidence type="ECO:0000256" key="6">
    <source>
        <dbReference type="RuleBase" id="RU365089"/>
    </source>
</evidence>
<dbReference type="RefSeq" id="WP_060662411.1">
    <property type="nucleotide sequence ID" value="NZ_AP022868.1"/>
</dbReference>
<evidence type="ECO:0000313" key="8">
    <source>
        <dbReference type="EMBL" id="MZU08850.1"/>
    </source>
</evidence>
<evidence type="ECO:0000256" key="1">
    <source>
        <dbReference type="ARBA" id="ARBA00002190"/>
    </source>
</evidence>
<sequence length="390" mass="44489">MQDQILQVDENMLETRLDRLVSEKVEQLLNAEADEITGAARYERTGDRKAYRVGHYERDLTVKAGTVTLKVPKLKGALFESAVIERYRRREQSVEEALIDMYLAGVSTRQVDDISRLLWGERMPSQTLSDKLKGVYAQIDEWRNRPLERSYPYLFVDGVWHKRTWGGSVENVSVLVAIGVDDTGHREVVGVAEGMKEDRASWEQFVRSLIERGLRGVRLVVGDRCAGLVATVNSMLPDARYQRCTVHFMRNVLSRVSRKHAAWAAGALKAVFAMESRDAALRKAEDVAAQMESRGLKAAASCLREGIGESTTYLLDDYPVEHRRRIRTNNMIERLNREIRRRTRVVGSFPDGRSALMLVCARIRYVTANDWSSRRYLNMSRLGDTMQTTD</sequence>
<comment type="similarity">
    <text evidence="2 6">Belongs to the transposase mutator family.</text>
</comment>
<evidence type="ECO:0000313" key="7">
    <source>
        <dbReference type="EMBL" id="MZR89112.1"/>
    </source>
</evidence>
<protein>
    <recommendedName>
        <fullName evidence="6">Mutator family transposase</fullName>
    </recommendedName>
</protein>
<evidence type="ECO:0000256" key="5">
    <source>
        <dbReference type="ARBA" id="ARBA00023172"/>
    </source>
</evidence>
<accession>A0A0M5LCC0</accession>
<keyword evidence="4 6" id="KW-0238">DNA-binding</keyword>
<dbReference type="Proteomes" id="UP000466472">
    <property type="component" value="Unassembled WGS sequence"/>
</dbReference>
<proteinExistence type="inferred from homology"/>
<dbReference type="GO" id="GO:0003677">
    <property type="term" value="F:DNA binding"/>
    <property type="evidence" value="ECO:0007669"/>
    <property type="project" value="UniProtKB-UniRule"/>
</dbReference>
<dbReference type="PANTHER" id="PTHR33217:SF7">
    <property type="entry name" value="TRANSPOSASE FOR INSERTION SEQUENCE ELEMENT IS1081"/>
    <property type="match status" value="1"/>
</dbReference>
<dbReference type="EMBL" id="WXDR01000014">
    <property type="protein sequence ID" value="MZU08850.1"/>
    <property type="molecule type" value="Genomic_DNA"/>
</dbReference>
<comment type="caution">
    <text evidence="7">The sequence shown here is derived from an EMBL/GenBank/DDBJ whole genome shotgun (WGS) entry which is preliminary data.</text>
</comment>
<dbReference type="AlphaFoldDB" id="A0A0M5LCC0"/>
<keyword evidence="3 6" id="KW-0815">Transposition</keyword>
<dbReference type="InterPro" id="IPR001207">
    <property type="entry name" value="Transposase_mutator"/>
</dbReference>